<keyword evidence="2" id="KW-1185">Reference proteome</keyword>
<proteinExistence type="predicted"/>
<gene>
    <name evidence="1" type="ORF">LK07_02595</name>
</gene>
<dbReference type="InterPro" id="IPR012340">
    <property type="entry name" value="NA-bd_OB-fold"/>
</dbReference>
<evidence type="ECO:0000313" key="1">
    <source>
        <dbReference type="EMBL" id="ASN23094.1"/>
    </source>
</evidence>
<dbReference type="OrthoDB" id="4559810at2"/>
<protein>
    <recommendedName>
        <fullName evidence="3">TRAM domain-containing protein</fullName>
    </recommendedName>
</protein>
<organism evidence="1 2">
    <name type="scientific">Streptomyces pluripotens</name>
    <dbReference type="NCBI Taxonomy" id="1355015"/>
    <lineage>
        <taxon>Bacteria</taxon>
        <taxon>Bacillati</taxon>
        <taxon>Actinomycetota</taxon>
        <taxon>Actinomycetes</taxon>
        <taxon>Kitasatosporales</taxon>
        <taxon>Streptomycetaceae</taxon>
        <taxon>Streptomyces</taxon>
    </lineage>
</organism>
<dbReference type="RefSeq" id="WP_071659186.1">
    <property type="nucleotide sequence ID" value="NZ_CP021080.1"/>
</dbReference>
<reference evidence="1 2" key="1">
    <citation type="submission" date="2017-07" db="EMBL/GenBank/DDBJ databases">
        <title>Genome sequence of Streptomyces pluripotens MUSC 137T.</title>
        <authorList>
            <person name="Ser H.-L."/>
            <person name="Lee L.-H."/>
        </authorList>
    </citation>
    <scope>NUCLEOTIDE SEQUENCE [LARGE SCALE GENOMIC DNA]</scope>
    <source>
        <strain evidence="1 2">MUSC 137</strain>
    </source>
</reference>
<accession>A0A221NT33</accession>
<dbReference type="Gene3D" id="2.40.50.140">
    <property type="entry name" value="Nucleic acid-binding proteins"/>
    <property type="match status" value="1"/>
</dbReference>
<name>A0A221NT33_9ACTN</name>
<sequence length="72" mass="7425">MGGASMIGLMGRVTGTVGPGLVGEVIVRVRGGAEHFLAHPVDGTGRIEPGTVVTVVEYMPPRTVYVTAAYGR</sequence>
<evidence type="ECO:0000313" key="2">
    <source>
        <dbReference type="Proteomes" id="UP000031501"/>
    </source>
</evidence>
<dbReference type="AlphaFoldDB" id="A0A221NT33"/>
<dbReference type="EMBL" id="CP022433">
    <property type="protein sequence ID" value="ASN23094.1"/>
    <property type="molecule type" value="Genomic_DNA"/>
</dbReference>
<dbReference type="Proteomes" id="UP000031501">
    <property type="component" value="Chromosome"/>
</dbReference>
<dbReference type="STRING" id="1355015.LK06_001510"/>
<dbReference type="KEGG" id="splu:LK06_001510"/>
<evidence type="ECO:0008006" key="3">
    <source>
        <dbReference type="Google" id="ProtNLM"/>
    </source>
</evidence>